<dbReference type="InterPro" id="IPR001048">
    <property type="entry name" value="Asp/Glu/Uridylate_kinase"/>
</dbReference>
<dbReference type="InterPro" id="IPR036393">
    <property type="entry name" value="AceGlu_kinase-like_sf"/>
</dbReference>
<dbReference type="InterPro" id="IPR050072">
    <property type="entry name" value="Peptidase_M20A"/>
</dbReference>
<dbReference type="PANTHER" id="PTHR43808:SF28">
    <property type="entry name" value="[LYSW]-LYSINE_[LYSW]-ORNITHINE HYDROLASE"/>
    <property type="match status" value="1"/>
</dbReference>
<dbReference type="Pfam" id="PF00696">
    <property type="entry name" value="AA_kinase"/>
    <property type="match status" value="1"/>
</dbReference>
<feature type="domain" description="Aspartate/glutamate/uridylate kinase" evidence="8">
    <location>
        <begin position="4"/>
        <end position="249"/>
    </location>
</feature>
<keyword evidence="6" id="KW-0457">Lysine biosynthesis</keyword>
<evidence type="ECO:0000256" key="5">
    <source>
        <dbReference type="ARBA" id="ARBA00022833"/>
    </source>
</evidence>
<keyword evidence="5" id="KW-0862">Zinc</keyword>
<reference evidence="9 10" key="1">
    <citation type="submission" date="2021-06" db="EMBL/GenBank/DDBJ databases">
        <title>Bacillus sp. RD4P76, an endophyte from a halophyte.</title>
        <authorList>
            <person name="Sun J.-Q."/>
        </authorList>
    </citation>
    <scope>NUCLEOTIDE SEQUENCE [LARGE SCALE GENOMIC DNA]</scope>
    <source>
        <strain evidence="9 10">JCM 17098</strain>
    </source>
</reference>
<dbReference type="Gene3D" id="3.40.1160.10">
    <property type="entry name" value="Acetylglutamate kinase-like"/>
    <property type="match status" value="1"/>
</dbReference>
<dbReference type="InterPro" id="IPR002933">
    <property type="entry name" value="Peptidase_M20"/>
</dbReference>
<name>A0ABS6JYG2_9BACI</name>
<accession>A0ABS6JYG2</accession>
<gene>
    <name evidence="9" type="ORF">KS407_18595</name>
</gene>
<evidence type="ECO:0000256" key="6">
    <source>
        <dbReference type="ARBA" id="ARBA00023154"/>
    </source>
</evidence>
<comment type="caution">
    <text evidence="9">The sequence shown here is derived from an EMBL/GenBank/DDBJ whole genome shotgun (WGS) entry which is preliminary data.</text>
</comment>
<protein>
    <submittedName>
        <fullName evidence="9">M20/M25/M40 family metallo-hydrolase</fullName>
    </submittedName>
</protein>
<proteinExistence type="predicted"/>
<dbReference type="Gene3D" id="3.40.630.10">
    <property type="entry name" value="Zn peptidases"/>
    <property type="match status" value="2"/>
</dbReference>
<dbReference type="EMBL" id="JAHQCR010000077">
    <property type="protein sequence ID" value="MBU9723430.1"/>
    <property type="molecule type" value="Genomic_DNA"/>
</dbReference>
<evidence type="ECO:0000256" key="1">
    <source>
        <dbReference type="ARBA" id="ARBA00022490"/>
    </source>
</evidence>
<dbReference type="PANTHER" id="PTHR43808">
    <property type="entry name" value="ACETYLORNITHINE DEACETYLASE"/>
    <property type="match status" value="1"/>
</dbReference>
<dbReference type="SUPFAM" id="SSF53187">
    <property type="entry name" value="Zn-dependent exopeptidases"/>
    <property type="match status" value="1"/>
</dbReference>
<dbReference type="NCBIfam" id="TIGR01902">
    <property type="entry name" value="dapE-lys-deAc"/>
    <property type="match status" value="1"/>
</dbReference>
<keyword evidence="4" id="KW-0378">Hydrolase</keyword>
<keyword evidence="1" id="KW-0963">Cytoplasm</keyword>
<dbReference type="PROSITE" id="PS00758">
    <property type="entry name" value="ARGE_DAPE_CPG2_1"/>
    <property type="match status" value="1"/>
</dbReference>
<keyword evidence="3" id="KW-0479">Metal-binding</keyword>
<dbReference type="SUPFAM" id="SSF53633">
    <property type="entry name" value="Carbamate kinase-like"/>
    <property type="match status" value="1"/>
</dbReference>
<dbReference type="Proteomes" id="UP000790580">
    <property type="component" value="Unassembled WGS sequence"/>
</dbReference>
<evidence type="ECO:0000256" key="7">
    <source>
        <dbReference type="ARBA" id="ARBA00023285"/>
    </source>
</evidence>
<evidence type="ECO:0000256" key="4">
    <source>
        <dbReference type="ARBA" id="ARBA00022801"/>
    </source>
</evidence>
<evidence type="ECO:0000256" key="2">
    <source>
        <dbReference type="ARBA" id="ARBA00022605"/>
    </source>
</evidence>
<evidence type="ECO:0000259" key="8">
    <source>
        <dbReference type="Pfam" id="PF00696"/>
    </source>
</evidence>
<organism evidence="9 10">
    <name type="scientific">Evansella alkalicola</name>
    <dbReference type="NCBI Taxonomy" id="745819"/>
    <lineage>
        <taxon>Bacteria</taxon>
        <taxon>Bacillati</taxon>
        <taxon>Bacillota</taxon>
        <taxon>Bacilli</taxon>
        <taxon>Bacillales</taxon>
        <taxon>Bacillaceae</taxon>
        <taxon>Evansella</taxon>
    </lineage>
</organism>
<dbReference type="InterPro" id="IPR010175">
    <property type="entry name" value="LysK"/>
</dbReference>
<evidence type="ECO:0000256" key="3">
    <source>
        <dbReference type="ARBA" id="ARBA00022723"/>
    </source>
</evidence>
<keyword evidence="7" id="KW-0170">Cobalt</keyword>
<dbReference type="InterPro" id="IPR001261">
    <property type="entry name" value="ArgE/DapE_CS"/>
</dbReference>
<keyword evidence="2" id="KW-0028">Amino-acid biosynthesis</keyword>
<dbReference type="Pfam" id="PF01546">
    <property type="entry name" value="Peptidase_M20"/>
    <property type="match status" value="1"/>
</dbReference>
<sequence>MTQLYVIKVGSSTALSSNHTVFEQIRKISDKGNQVLLIIGGATGIVEYYEQIQRKESYLELSNGVQARYCNREEMNHIYNAYDQVMIPSIKNNLQHLGLKTYVQCAGDQGVVTGKQGPPLRARVNGKKRIVRDSLYGSYFDCETQLIHSLLNDFHVVCFTPPIKDSENPSNYLNIDADMLAAHLSVHMKAHHLRFVTGTNGLLKDIDKPSSTIKNIYSNDSLEFVKGRMKQKVRAAQLAIKDGISDVCIMGPSMEPQKSTWFWNMDGYNNNYDIINKIVRIPSVSRNEEELTNYLLHNIQFPGVKNSIDPAGNIVFEKGAGEQTLLLLGHVDTVPYLWKVTNDEKMITGRGAVDAKGCFANFIQMLRDVEVPKNGKLKVIGAVEEEVSSSAGAYYVRDHHPADAVIIGEPSGEHNLTLGYHGLLKLGVTIQKSQKHSASRDNVSVADLYYSIKKDLEERVKAVDSNHVVTTTRINQHKRENIDVLEAILNFRISPGINVDYLKKLNLKISEEVTINVLRATPGYMNKRNCPLVKSFAKSMASEKVKIKYLKKTGTSDMNTLATKWVNTPMVAYGPGDSHLDHTNEEFQIYEDLDRSRTILKGAIDQWFSHLSEVETVDHQSKVTHY</sequence>
<evidence type="ECO:0000313" key="9">
    <source>
        <dbReference type="EMBL" id="MBU9723430.1"/>
    </source>
</evidence>
<keyword evidence="10" id="KW-1185">Reference proteome</keyword>
<evidence type="ECO:0000313" key="10">
    <source>
        <dbReference type="Proteomes" id="UP000790580"/>
    </source>
</evidence>